<accession>A0A550CLR0</accession>
<evidence type="ECO:0000313" key="5">
    <source>
        <dbReference type="EMBL" id="TRM65709.1"/>
    </source>
</evidence>
<protein>
    <recommendedName>
        <fullName evidence="4">Fe2OG dioxygenase domain-containing protein</fullName>
    </recommendedName>
</protein>
<keyword evidence="3" id="KW-0560">Oxidoreductase</keyword>
<comment type="similarity">
    <text evidence="3">Belongs to the iron/ascorbate-dependent oxidoreductase family.</text>
</comment>
<dbReference type="EMBL" id="VDMD01000004">
    <property type="protein sequence ID" value="TRM65709.1"/>
    <property type="molecule type" value="Genomic_DNA"/>
</dbReference>
<keyword evidence="1 3" id="KW-0479">Metal-binding</keyword>
<evidence type="ECO:0000256" key="3">
    <source>
        <dbReference type="RuleBase" id="RU003682"/>
    </source>
</evidence>
<dbReference type="Proteomes" id="UP000320762">
    <property type="component" value="Unassembled WGS sequence"/>
</dbReference>
<name>A0A550CLR0_9AGAR</name>
<dbReference type="PROSITE" id="PS51471">
    <property type="entry name" value="FE2OG_OXY"/>
    <property type="match status" value="1"/>
</dbReference>
<comment type="caution">
    <text evidence="5">The sequence shown here is derived from an EMBL/GenBank/DDBJ whole genome shotgun (WGS) entry which is preliminary data.</text>
</comment>
<dbReference type="PANTHER" id="PTHR10869:SF241">
    <property type="entry name" value="FE2OG DIOXYGENASE DOMAIN-CONTAINING PROTEIN"/>
    <property type="match status" value="1"/>
</dbReference>
<sequence length="223" mass="24500">MSSISISPPPGMPYLVSQLPPATAKATHIDFSQTPLAGAYTGFYATVVDDAFTPAEHTTRGRASFRVSERILRIDAEAADVIYARLAPFVDDITELRPGGKWAAIAHRSGRVQGPVWRLARVNPRLSFLRYGPGQYFQRHCDGLVSLEEDGRVHKSFVTLHLYLSDDKNSEEGGKAQGSLAGGATRFWAPDKKHFLDVEPRVGRVLIFQQRMLVHSGEPVTGG</sequence>
<evidence type="ECO:0000313" key="6">
    <source>
        <dbReference type="Proteomes" id="UP000320762"/>
    </source>
</evidence>
<gene>
    <name evidence="5" type="ORF">BD626DRAFT_566376</name>
</gene>
<dbReference type="Pfam" id="PF13640">
    <property type="entry name" value="2OG-FeII_Oxy_3"/>
    <property type="match status" value="1"/>
</dbReference>
<dbReference type="AlphaFoldDB" id="A0A550CLR0"/>
<organism evidence="5 6">
    <name type="scientific">Schizophyllum amplum</name>
    <dbReference type="NCBI Taxonomy" id="97359"/>
    <lineage>
        <taxon>Eukaryota</taxon>
        <taxon>Fungi</taxon>
        <taxon>Dikarya</taxon>
        <taxon>Basidiomycota</taxon>
        <taxon>Agaricomycotina</taxon>
        <taxon>Agaricomycetes</taxon>
        <taxon>Agaricomycetidae</taxon>
        <taxon>Agaricales</taxon>
        <taxon>Schizophyllaceae</taxon>
        <taxon>Schizophyllum</taxon>
    </lineage>
</organism>
<dbReference type="OrthoDB" id="69177at2759"/>
<dbReference type="InterPro" id="IPR005123">
    <property type="entry name" value="Oxoglu/Fe-dep_dioxygenase_dom"/>
</dbReference>
<evidence type="ECO:0000259" key="4">
    <source>
        <dbReference type="PROSITE" id="PS51471"/>
    </source>
</evidence>
<evidence type="ECO:0000256" key="2">
    <source>
        <dbReference type="ARBA" id="ARBA00023004"/>
    </source>
</evidence>
<dbReference type="GO" id="GO:0046872">
    <property type="term" value="F:metal ion binding"/>
    <property type="evidence" value="ECO:0007669"/>
    <property type="project" value="UniProtKB-KW"/>
</dbReference>
<proteinExistence type="inferred from homology"/>
<dbReference type="InterPro" id="IPR044862">
    <property type="entry name" value="Pro_4_hyd_alph_FE2OG_OXY"/>
</dbReference>
<evidence type="ECO:0000256" key="1">
    <source>
        <dbReference type="ARBA" id="ARBA00022723"/>
    </source>
</evidence>
<dbReference type="Gene3D" id="2.60.120.620">
    <property type="entry name" value="q2cbj1_9rhob like domain"/>
    <property type="match status" value="1"/>
</dbReference>
<keyword evidence="2 3" id="KW-0408">Iron</keyword>
<dbReference type="GO" id="GO:0005783">
    <property type="term" value="C:endoplasmic reticulum"/>
    <property type="evidence" value="ECO:0007669"/>
    <property type="project" value="TreeGrafter"/>
</dbReference>
<keyword evidence="6" id="KW-1185">Reference proteome</keyword>
<dbReference type="GO" id="GO:0004656">
    <property type="term" value="F:procollagen-proline 4-dioxygenase activity"/>
    <property type="evidence" value="ECO:0007669"/>
    <property type="project" value="TreeGrafter"/>
</dbReference>
<feature type="domain" description="Fe2OG dioxygenase" evidence="4">
    <location>
        <begin position="121"/>
        <end position="223"/>
    </location>
</feature>
<reference evidence="5 6" key="1">
    <citation type="journal article" date="2019" name="New Phytol.">
        <title>Comparative genomics reveals unique wood-decay strategies and fruiting body development in the Schizophyllaceae.</title>
        <authorList>
            <person name="Almasi E."/>
            <person name="Sahu N."/>
            <person name="Krizsan K."/>
            <person name="Balint B."/>
            <person name="Kovacs G.M."/>
            <person name="Kiss B."/>
            <person name="Cseklye J."/>
            <person name="Drula E."/>
            <person name="Henrissat B."/>
            <person name="Nagy I."/>
            <person name="Chovatia M."/>
            <person name="Adam C."/>
            <person name="LaButti K."/>
            <person name="Lipzen A."/>
            <person name="Riley R."/>
            <person name="Grigoriev I.V."/>
            <person name="Nagy L.G."/>
        </authorList>
    </citation>
    <scope>NUCLEOTIDE SEQUENCE [LARGE SCALE GENOMIC DNA]</scope>
    <source>
        <strain evidence="5 6">NL-1724</strain>
    </source>
</reference>
<dbReference type="InterPro" id="IPR045054">
    <property type="entry name" value="P4HA-like"/>
</dbReference>
<dbReference type="PANTHER" id="PTHR10869">
    <property type="entry name" value="PROLYL 4-HYDROXYLASE ALPHA SUBUNIT"/>
    <property type="match status" value="1"/>
</dbReference>
<dbReference type="STRING" id="97359.A0A550CLR0"/>